<evidence type="ECO:0000313" key="6">
    <source>
        <dbReference type="EMBL" id="PQJ69220.1"/>
    </source>
</evidence>
<dbReference type="Gene3D" id="3.30.1060.10">
    <property type="entry name" value="Peptide methionine sulphoxide reductase MsrA"/>
    <property type="match status" value="1"/>
</dbReference>
<name>A0A2P6C8I1_9FLAO</name>
<comment type="caution">
    <text evidence="6">The sequence shown here is derived from an EMBL/GenBank/DDBJ whole genome shotgun (WGS) entry which is preliminary data.</text>
</comment>
<evidence type="ECO:0000256" key="4">
    <source>
        <dbReference type="ARBA" id="ARBA00048782"/>
    </source>
</evidence>
<evidence type="ECO:0000259" key="5">
    <source>
        <dbReference type="Pfam" id="PF01625"/>
    </source>
</evidence>
<reference evidence="6 7" key="1">
    <citation type="submission" date="2016-12" db="EMBL/GenBank/DDBJ databases">
        <title>Trade-off between light-utilization and light-protection in marine flavobacteria.</title>
        <authorList>
            <person name="Kumagai Y."/>
            <person name="Yoshizawa S."/>
            <person name="Kogure K."/>
            <person name="Iwasaki W."/>
        </authorList>
    </citation>
    <scope>NUCLEOTIDE SEQUENCE [LARGE SCALE GENOMIC DNA]</scope>
    <source>
        <strain evidence="6 7">KCTC 12100</strain>
    </source>
</reference>
<dbReference type="EC" id="1.8.4.11" evidence="1"/>
<dbReference type="PANTHER" id="PTHR43774">
    <property type="entry name" value="PEPTIDE METHIONINE SULFOXIDE REDUCTASE"/>
    <property type="match status" value="1"/>
</dbReference>
<dbReference type="InterPro" id="IPR036509">
    <property type="entry name" value="Met_Sox_Rdtase_MsrA_sf"/>
</dbReference>
<keyword evidence="2" id="KW-0560">Oxidoreductase</keyword>
<evidence type="ECO:0000256" key="3">
    <source>
        <dbReference type="ARBA" id="ARBA00047806"/>
    </source>
</evidence>
<dbReference type="InterPro" id="IPR002569">
    <property type="entry name" value="Met_Sox_Rdtase_MsrA_dom"/>
</dbReference>
<dbReference type="AlphaFoldDB" id="A0A2P6C8I1"/>
<accession>A0A2P6C8I1</accession>
<dbReference type="Proteomes" id="UP000247345">
    <property type="component" value="Unassembled WGS sequence"/>
</dbReference>
<proteinExistence type="predicted"/>
<gene>
    <name evidence="6" type="ORF">BTO14_14445</name>
</gene>
<evidence type="ECO:0000313" key="7">
    <source>
        <dbReference type="Proteomes" id="UP000247345"/>
    </source>
</evidence>
<comment type="catalytic activity">
    <reaction evidence="3">
        <text>L-methionyl-[protein] + [thioredoxin]-disulfide + H2O = L-methionyl-(S)-S-oxide-[protein] + [thioredoxin]-dithiol</text>
        <dbReference type="Rhea" id="RHEA:14217"/>
        <dbReference type="Rhea" id="RHEA-COMP:10698"/>
        <dbReference type="Rhea" id="RHEA-COMP:10700"/>
        <dbReference type="Rhea" id="RHEA-COMP:12313"/>
        <dbReference type="Rhea" id="RHEA-COMP:12315"/>
        <dbReference type="ChEBI" id="CHEBI:15377"/>
        <dbReference type="ChEBI" id="CHEBI:16044"/>
        <dbReference type="ChEBI" id="CHEBI:29950"/>
        <dbReference type="ChEBI" id="CHEBI:44120"/>
        <dbReference type="ChEBI" id="CHEBI:50058"/>
        <dbReference type="EC" id="1.8.4.11"/>
    </reaction>
</comment>
<dbReference type="SUPFAM" id="SSF55068">
    <property type="entry name" value="Peptide methionine sulfoxide reductase"/>
    <property type="match status" value="1"/>
</dbReference>
<evidence type="ECO:0000256" key="2">
    <source>
        <dbReference type="ARBA" id="ARBA00023002"/>
    </source>
</evidence>
<dbReference type="EMBL" id="MSCK01000002">
    <property type="protein sequence ID" value="PQJ69220.1"/>
    <property type="molecule type" value="Genomic_DNA"/>
</dbReference>
<dbReference type="RefSeq" id="WP_105050151.1">
    <property type="nucleotide sequence ID" value="NZ_CP150661.1"/>
</dbReference>
<evidence type="ECO:0000256" key="1">
    <source>
        <dbReference type="ARBA" id="ARBA00012502"/>
    </source>
</evidence>
<organism evidence="6 7">
    <name type="scientific">Polaribacter butkevichii</name>
    <dbReference type="NCBI Taxonomy" id="218490"/>
    <lineage>
        <taxon>Bacteria</taxon>
        <taxon>Pseudomonadati</taxon>
        <taxon>Bacteroidota</taxon>
        <taxon>Flavobacteriia</taxon>
        <taxon>Flavobacteriales</taxon>
        <taxon>Flavobacteriaceae</taxon>
    </lineage>
</organism>
<protein>
    <recommendedName>
        <fullName evidence="1">peptide-methionine (S)-S-oxide reductase</fullName>
        <ecNumber evidence="1">1.8.4.11</ecNumber>
    </recommendedName>
</protein>
<dbReference type="Pfam" id="PF01625">
    <property type="entry name" value="PMSR"/>
    <property type="match status" value="1"/>
</dbReference>
<keyword evidence="7" id="KW-1185">Reference proteome</keyword>
<sequence>MELTKIAFGGGCHWCTEAVFQALVGVVKVEQGWVSSTETNNSFSEAVIVHFNVEKINLKTLIEIHLLTHKSTSNHSMRTKYRSAIYYFSHQQKEESIQIIEELQASFSDSIITKIVEFKNFKPSTEAFQNYYQSNPDKPFCKNYINPKLKLLLQQFSKNVDKCKVRHLISTI</sequence>
<comment type="catalytic activity">
    <reaction evidence="4">
        <text>[thioredoxin]-disulfide + L-methionine + H2O = L-methionine (S)-S-oxide + [thioredoxin]-dithiol</text>
        <dbReference type="Rhea" id="RHEA:19993"/>
        <dbReference type="Rhea" id="RHEA-COMP:10698"/>
        <dbReference type="Rhea" id="RHEA-COMP:10700"/>
        <dbReference type="ChEBI" id="CHEBI:15377"/>
        <dbReference type="ChEBI" id="CHEBI:29950"/>
        <dbReference type="ChEBI" id="CHEBI:50058"/>
        <dbReference type="ChEBI" id="CHEBI:57844"/>
        <dbReference type="ChEBI" id="CHEBI:58772"/>
        <dbReference type="EC" id="1.8.4.11"/>
    </reaction>
</comment>
<dbReference type="PANTHER" id="PTHR43774:SF1">
    <property type="entry name" value="PEPTIDE METHIONINE SULFOXIDE REDUCTASE MSRA 2"/>
    <property type="match status" value="1"/>
</dbReference>
<dbReference type="OrthoDB" id="4174719at2"/>
<dbReference type="GO" id="GO:0008113">
    <property type="term" value="F:peptide-methionine (S)-S-oxide reductase activity"/>
    <property type="evidence" value="ECO:0007669"/>
    <property type="project" value="UniProtKB-EC"/>
</dbReference>
<feature type="domain" description="Peptide methionine sulphoxide reductase MsrA" evidence="5">
    <location>
        <begin position="5"/>
        <end position="141"/>
    </location>
</feature>